<evidence type="ECO:0000256" key="1">
    <source>
        <dbReference type="SAM" id="MobiDB-lite"/>
    </source>
</evidence>
<dbReference type="EMBL" id="AP019302">
    <property type="protein sequence ID" value="BBH05917.1"/>
    <property type="molecule type" value="Genomic_DNA"/>
</dbReference>
<keyword evidence="2" id="KW-0378">Hydrolase</keyword>
<name>A0A4Y1RPZ2_PRUDU</name>
<accession>A0A4Y1RPZ2</accession>
<evidence type="ECO:0000313" key="2">
    <source>
        <dbReference type="EMBL" id="BBH05917.1"/>
    </source>
</evidence>
<feature type="region of interest" description="Disordered" evidence="1">
    <location>
        <begin position="1"/>
        <end position="34"/>
    </location>
</feature>
<proteinExistence type="predicted"/>
<sequence length="114" mass="12257">MLRSSFGGASPMGPRGVGPASRGHTQPRGEVPVRRAPVYGVNNEIVYDASQVLMQKLAIEAFEVAMVRTIARIVQGDPGKCTTGKCQRVLHAQLSWRRVIDLASGTHGFTVSDP</sequence>
<dbReference type="AlphaFoldDB" id="A0A4Y1RPZ2"/>
<dbReference type="PANTHER" id="PTHR47583">
    <property type="entry name" value="ADENINE NUCLEOTIDE ALPHA HYDROLASES-LIKE SUPERFAMILY PROTEIN"/>
    <property type="match status" value="1"/>
</dbReference>
<organism evidence="2">
    <name type="scientific">Prunus dulcis</name>
    <name type="common">Almond</name>
    <name type="synonym">Amygdalus dulcis</name>
    <dbReference type="NCBI Taxonomy" id="3755"/>
    <lineage>
        <taxon>Eukaryota</taxon>
        <taxon>Viridiplantae</taxon>
        <taxon>Streptophyta</taxon>
        <taxon>Embryophyta</taxon>
        <taxon>Tracheophyta</taxon>
        <taxon>Spermatophyta</taxon>
        <taxon>Magnoliopsida</taxon>
        <taxon>eudicotyledons</taxon>
        <taxon>Gunneridae</taxon>
        <taxon>Pentapetalae</taxon>
        <taxon>rosids</taxon>
        <taxon>fabids</taxon>
        <taxon>Rosales</taxon>
        <taxon>Rosaceae</taxon>
        <taxon>Amygdaloideae</taxon>
        <taxon>Amygdaleae</taxon>
        <taxon>Prunus</taxon>
    </lineage>
</organism>
<gene>
    <name evidence="2" type="ORF">Prudu_017437</name>
</gene>
<protein>
    <submittedName>
        <fullName evidence="2">Adenine nucleotide alpha hydrolases-like superfamily protein</fullName>
    </submittedName>
</protein>
<dbReference type="PANTHER" id="PTHR47583:SF1">
    <property type="entry name" value="ADENINE NUCLEOTIDE ALPHA HYDROLASES-LIKE SUPERFAMILY PROTEIN"/>
    <property type="match status" value="1"/>
</dbReference>
<reference evidence="2" key="1">
    <citation type="journal article" date="2019" name="Science">
        <title>Mutation of a bHLH transcription factor allowed almond domestication.</title>
        <authorList>
            <person name="Sanchez-Perez R."/>
            <person name="Pavan S."/>
            <person name="Mazzeo R."/>
            <person name="Moldovan C."/>
            <person name="Aiese Cigliano R."/>
            <person name="Del Cueto J."/>
            <person name="Ricciardi F."/>
            <person name="Lotti C."/>
            <person name="Ricciardi L."/>
            <person name="Dicenta F."/>
            <person name="Lopez-Marques R.L."/>
            <person name="Lindberg Moller B."/>
        </authorList>
    </citation>
    <scope>NUCLEOTIDE SEQUENCE</scope>
</reference>
<dbReference type="GO" id="GO:0016787">
    <property type="term" value="F:hydrolase activity"/>
    <property type="evidence" value="ECO:0007669"/>
    <property type="project" value="UniProtKB-KW"/>
</dbReference>